<evidence type="ECO:0000313" key="3">
    <source>
        <dbReference type="Proteomes" id="UP000315388"/>
    </source>
</evidence>
<sequence>MANEHYAKFIEEAFVKPIRSVLIIDDDYPTLDEMLELEIIHKNGDLPPKSDKRWHDNPGRIKSVIDGFRQPQRPLLVDIHDGANVDTKGDAKVAAHLHQSDLLVLDYELDKNRPQDGARSIEILRGLITNDHFNLVVIHTSEDLDMVYREVILGLLGATSDELTEGEQEAVNQLIVEYEDVDENALQALRAAVATDQYLHARLHASTYMRTMGQGQQPYSDFCALADEAGWDNGNRRLVLRKLLADAERPLRARMRNASTAGLKWATSGVRWVKAESVFIAFSSKADHDDLFADLQNALEAWNPAPSRLFMAKLRAEMDEYGVVAQTEALERQHALAHWYARLLRSKGDERRWLIAESVLRHSDQLLNTILRRVEVFATELISSEAVAAGDNIEARCQEHFNVDLSKAAPKKKAEREHNAFVSSKSPQGWHLTTGHVFTMNSEHWICLSPACDLVPGQGATRNADFGDRTPFMAVKLHPVPVDGNHDVNSNLYIFVTLDGEVQKFCFNSQGKEAVSPVWRTLYAERRGLLDKDFGFKISAMGAGSRKLVATIHPAQVVAQLRYEYALNLLQKLGVSMTRIGLDFV</sequence>
<dbReference type="AlphaFoldDB" id="A0A502BNZ5"/>
<comment type="caution">
    <text evidence="2">The sequence shown here is derived from an EMBL/GenBank/DDBJ whole genome shotgun (WGS) entry which is preliminary data.</text>
</comment>
<dbReference type="Proteomes" id="UP000315388">
    <property type="component" value="Unassembled WGS sequence"/>
</dbReference>
<name>A0A502BNZ5_9HYPH</name>
<organism evidence="2 3">
    <name type="scientific">Brucella gallinifaecis</name>
    <dbReference type="NCBI Taxonomy" id="215590"/>
    <lineage>
        <taxon>Bacteria</taxon>
        <taxon>Pseudomonadati</taxon>
        <taxon>Pseudomonadota</taxon>
        <taxon>Alphaproteobacteria</taxon>
        <taxon>Hyphomicrobiales</taxon>
        <taxon>Brucellaceae</taxon>
        <taxon>Brucella/Ochrobactrum group</taxon>
        <taxon>Brucella</taxon>
    </lineage>
</organism>
<evidence type="ECO:0000313" key="2">
    <source>
        <dbReference type="EMBL" id="TPF75905.1"/>
    </source>
</evidence>
<dbReference type="OrthoDB" id="7605462at2"/>
<feature type="domain" description="Response receiver" evidence="1">
    <location>
        <begin position="18"/>
        <end position="159"/>
    </location>
</feature>
<evidence type="ECO:0000259" key="1">
    <source>
        <dbReference type="Pfam" id="PF19192"/>
    </source>
</evidence>
<protein>
    <recommendedName>
        <fullName evidence="1">Response receiver domain-containing protein</fullName>
    </recommendedName>
</protein>
<dbReference type="Pfam" id="PF19192">
    <property type="entry name" value="Response_reg_2"/>
    <property type="match status" value="1"/>
</dbReference>
<dbReference type="RefSeq" id="WP_140904674.1">
    <property type="nucleotide sequence ID" value="NZ_JBHTMD010000007.1"/>
</dbReference>
<reference evidence="2 3" key="1">
    <citation type="journal article" date="2003" name="Int. J. Syst. Evol. Microbiol.">
        <title>Towards a standardized format for the description of a novel species (of an established genus): Ochrobactrum gallinifaecis sp. nov.</title>
        <authorList>
            <person name="Kampfer P."/>
            <person name="Buczolits S."/>
            <person name="Albrecht A."/>
            <person name="Busse H.J."/>
            <person name="Stackebrandt E."/>
        </authorList>
    </citation>
    <scope>NUCLEOTIDE SEQUENCE [LARGE SCALE GENOMIC DNA]</scope>
    <source>
        <strain evidence="2 3">ISO 196</strain>
    </source>
</reference>
<accession>A0A502BNZ5</accession>
<dbReference type="InterPro" id="IPR043834">
    <property type="entry name" value="REC"/>
</dbReference>
<keyword evidence="3" id="KW-1185">Reference proteome</keyword>
<dbReference type="EMBL" id="VEWJ01000004">
    <property type="protein sequence ID" value="TPF75905.1"/>
    <property type="molecule type" value="Genomic_DNA"/>
</dbReference>
<proteinExistence type="predicted"/>
<gene>
    <name evidence="2" type="ORF">FHY56_08200</name>
</gene>